<dbReference type="Proteomes" id="UP000777438">
    <property type="component" value="Unassembled WGS sequence"/>
</dbReference>
<evidence type="ECO:0000313" key="3">
    <source>
        <dbReference type="Proteomes" id="UP000777438"/>
    </source>
</evidence>
<comment type="caution">
    <text evidence="2">The sequence shown here is derived from an EMBL/GenBank/DDBJ whole genome shotgun (WGS) entry which is preliminary data.</text>
</comment>
<gene>
    <name evidence="2" type="ORF">B0T10DRAFT_453905</name>
</gene>
<proteinExistence type="predicted"/>
<sequence length="235" mass="24637">MEAYQTKAYHLSALTYRSSTRTMDGIHDFDNASPAPVDNTSRMPQYNDANESASEKGQASSEPILHNVHRPATVNIAPSTSATTALAPSTETDDTIGAGWEDLGSEAAARPAPSTSGAQNVPTPATSVFATLVPGSAAGAMAAGSQLTAANIDFLNIMNKSEDSYNERLWLFNHGQSTIVSSGLFLELGASNTRASVRSPTDLGESPVLVNPENVKISDIFGIGLWADEARPPTA</sequence>
<dbReference type="OrthoDB" id="5097621at2759"/>
<dbReference type="AlphaFoldDB" id="A0A9P9AYA8"/>
<feature type="region of interest" description="Disordered" evidence="1">
    <location>
        <begin position="25"/>
        <end position="61"/>
    </location>
</feature>
<accession>A0A9P9AYA8</accession>
<protein>
    <submittedName>
        <fullName evidence="2">Uncharacterized protein</fullName>
    </submittedName>
</protein>
<name>A0A9P9AYA8_9HYPO</name>
<feature type="compositionally biased region" description="Polar residues" evidence="1">
    <location>
        <begin position="38"/>
        <end position="61"/>
    </location>
</feature>
<feature type="region of interest" description="Disordered" evidence="1">
    <location>
        <begin position="78"/>
        <end position="98"/>
    </location>
</feature>
<evidence type="ECO:0000256" key="1">
    <source>
        <dbReference type="SAM" id="MobiDB-lite"/>
    </source>
</evidence>
<feature type="compositionally biased region" description="Low complexity" evidence="1">
    <location>
        <begin position="78"/>
        <end position="90"/>
    </location>
</feature>
<evidence type="ECO:0000313" key="2">
    <source>
        <dbReference type="EMBL" id="KAH6898580.1"/>
    </source>
</evidence>
<dbReference type="EMBL" id="JAGPYM010000002">
    <property type="protein sequence ID" value="KAH6898580.1"/>
    <property type="molecule type" value="Genomic_DNA"/>
</dbReference>
<organism evidence="2 3">
    <name type="scientific">Thelonectria olida</name>
    <dbReference type="NCBI Taxonomy" id="1576542"/>
    <lineage>
        <taxon>Eukaryota</taxon>
        <taxon>Fungi</taxon>
        <taxon>Dikarya</taxon>
        <taxon>Ascomycota</taxon>
        <taxon>Pezizomycotina</taxon>
        <taxon>Sordariomycetes</taxon>
        <taxon>Hypocreomycetidae</taxon>
        <taxon>Hypocreales</taxon>
        <taxon>Nectriaceae</taxon>
        <taxon>Thelonectria</taxon>
    </lineage>
</organism>
<keyword evidence="3" id="KW-1185">Reference proteome</keyword>
<reference evidence="2 3" key="1">
    <citation type="journal article" date="2021" name="Nat. Commun.">
        <title>Genetic determinants of endophytism in the Arabidopsis root mycobiome.</title>
        <authorList>
            <person name="Mesny F."/>
            <person name="Miyauchi S."/>
            <person name="Thiergart T."/>
            <person name="Pickel B."/>
            <person name="Atanasova L."/>
            <person name="Karlsson M."/>
            <person name="Huettel B."/>
            <person name="Barry K.W."/>
            <person name="Haridas S."/>
            <person name="Chen C."/>
            <person name="Bauer D."/>
            <person name="Andreopoulos W."/>
            <person name="Pangilinan J."/>
            <person name="LaButti K."/>
            <person name="Riley R."/>
            <person name="Lipzen A."/>
            <person name="Clum A."/>
            <person name="Drula E."/>
            <person name="Henrissat B."/>
            <person name="Kohler A."/>
            <person name="Grigoriev I.V."/>
            <person name="Martin F.M."/>
            <person name="Hacquard S."/>
        </authorList>
    </citation>
    <scope>NUCLEOTIDE SEQUENCE [LARGE SCALE GENOMIC DNA]</scope>
    <source>
        <strain evidence="2 3">MPI-CAGE-CH-0241</strain>
    </source>
</reference>